<dbReference type="Pfam" id="PF00067">
    <property type="entry name" value="p450"/>
    <property type="match status" value="1"/>
</dbReference>
<dbReference type="GO" id="GO:0010295">
    <property type="term" value="F:(+)-abscisic acid 8'-hydroxylase activity"/>
    <property type="evidence" value="ECO:0007669"/>
    <property type="project" value="TreeGrafter"/>
</dbReference>
<keyword evidence="5" id="KW-1185">Reference proteome</keyword>
<name>A0A7J7I1H4_CAMSI</name>
<keyword evidence="1" id="KW-0479">Metal-binding</keyword>
<dbReference type="GO" id="GO:0020037">
    <property type="term" value="F:heme binding"/>
    <property type="evidence" value="ECO:0007669"/>
    <property type="project" value="InterPro"/>
</dbReference>
<keyword evidence="3" id="KW-0472">Membrane</keyword>
<evidence type="ECO:0000313" key="4">
    <source>
        <dbReference type="EMBL" id="KAF5958234.1"/>
    </source>
</evidence>
<dbReference type="InterPro" id="IPR036396">
    <property type="entry name" value="Cyt_P450_sf"/>
</dbReference>
<organism evidence="4 5">
    <name type="scientific">Camellia sinensis</name>
    <name type="common">Tea plant</name>
    <name type="synonym">Thea sinensis</name>
    <dbReference type="NCBI Taxonomy" id="4442"/>
    <lineage>
        <taxon>Eukaryota</taxon>
        <taxon>Viridiplantae</taxon>
        <taxon>Streptophyta</taxon>
        <taxon>Embryophyta</taxon>
        <taxon>Tracheophyta</taxon>
        <taxon>Spermatophyta</taxon>
        <taxon>Magnoliopsida</taxon>
        <taxon>eudicotyledons</taxon>
        <taxon>Gunneridae</taxon>
        <taxon>Pentapetalae</taxon>
        <taxon>asterids</taxon>
        <taxon>Ericales</taxon>
        <taxon>Theaceae</taxon>
        <taxon>Camellia</taxon>
    </lineage>
</organism>
<sequence>MEESVMLLTILLLLPVILSCLLWRNQMKRPHNGPKLPPGSMGWPFFGETLKLYSQNPSIFFGTRHQRYGDIFKTNIHGSPCVMLTCPKAARFVLVTEAHRFKPSYPQSKERLIGPWAIFFHDGEFHTRMRKLVQGSLSLDAVRTMVPLIEAVAVNTLESCCSGGGLAVNTFHEMKKVCME</sequence>
<keyword evidence="3" id="KW-1133">Transmembrane helix</keyword>
<dbReference type="GO" id="GO:0005506">
    <property type="term" value="F:iron ion binding"/>
    <property type="evidence" value="ECO:0007669"/>
    <property type="project" value="InterPro"/>
</dbReference>
<dbReference type="Proteomes" id="UP000593564">
    <property type="component" value="Unassembled WGS sequence"/>
</dbReference>
<evidence type="ECO:0000256" key="1">
    <source>
        <dbReference type="ARBA" id="ARBA00022723"/>
    </source>
</evidence>
<accession>A0A7J7I1H4</accession>
<dbReference type="PANTHER" id="PTHR24286">
    <property type="entry name" value="CYTOCHROME P450 26"/>
    <property type="match status" value="1"/>
</dbReference>
<keyword evidence="2" id="KW-0408">Iron</keyword>
<protein>
    <submittedName>
        <fullName evidence="4">Uncharacterized protein</fullName>
    </submittedName>
</protein>
<dbReference type="EMBL" id="JACBKZ010000002">
    <property type="protein sequence ID" value="KAF5958234.1"/>
    <property type="molecule type" value="Genomic_DNA"/>
</dbReference>
<evidence type="ECO:0000313" key="5">
    <source>
        <dbReference type="Proteomes" id="UP000593564"/>
    </source>
</evidence>
<reference evidence="5" key="1">
    <citation type="journal article" date="2020" name="Nat. Commun.">
        <title>Genome assembly of wild tea tree DASZ reveals pedigree and selection history of tea varieties.</title>
        <authorList>
            <person name="Zhang W."/>
            <person name="Zhang Y."/>
            <person name="Qiu H."/>
            <person name="Guo Y."/>
            <person name="Wan H."/>
            <person name="Zhang X."/>
            <person name="Scossa F."/>
            <person name="Alseekh S."/>
            <person name="Zhang Q."/>
            <person name="Wang P."/>
            <person name="Xu L."/>
            <person name="Schmidt M.H."/>
            <person name="Jia X."/>
            <person name="Li D."/>
            <person name="Zhu A."/>
            <person name="Guo F."/>
            <person name="Chen W."/>
            <person name="Ni D."/>
            <person name="Usadel B."/>
            <person name="Fernie A.R."/>
            <person name="Wen W."/>
        </authorList>
    </citation>
    <scope>NUCLEOTIDE SEQUENCE [LARGE SCALE GENOMIC DNA]</scope>
    <source>
        <strain evidence="5">cv. G240</strain>
    </source>
</reference>
<reference evidence="4 5" key="2">
    <citation type="submission" date="2020-07" db="EMBL/GenBank/DDBJ databases">
        <title>Genome assembly of wild tea tree DASZ reveals pedigree and selection history of tea varieties.</title>
        <authorList>
            <person name="Zhang W."/>
        </authorList>
    </citation>
    <scope>NUCLEOTIDE SEQUENCE [LARGE SCALE GENOMIC DNA]</scope>
    <source>
        <strain evidence="5">cv. G240</strain>
        <tissue evidence="4">Leaf</tissue>
    </source>
</reference>
<keyword evidence="3" id="KW-0812">Transmembrane</keyword>
<comment type="caution">
    <text evidence="4">The sequence shown here is derived from an EMBL/GenBank/DDBJ whole genome shotgun (WGS) entry which is preliminary data.</text>
</comment>
<dbReference type="GO" id="GO:0016125">
    <property type="term" value="P:sterol metabolic process"/>
    <property type="evidence" value="ECO:0007669"/>
    <property type="project" value="TreeGrafter"/>
</dbReference>
<dbReference type="InterPro" id="IPR001128">
    <property type="entry name" value="Cyt_P450"/>
</dbReference>
<dbReference type="PANTHER" id="PTHR24286:SF376">
    <property type="entry name" value="ABSCISIC ACID 8'-HYDROXYLASE 4"/>
    <property type="match status" value="1"/>
</dbReference>
<gene>
    <name evidence="4" type="ORF">HYC85_005459</name>
</gene>
<dbReference type="Gene3D" id="1.10.630.10">
    <property type="entry name" value="Cytochrome P450"/>
    <property type="match status" value="1"/>
</dbReference>
<feature type="transmembrane region" description="Helical" evidence="3">
    <location>
        <begin position="6"/>
        <end position="23"/>
    </location>
</feature>
<evidence type="ECO:0000256" key="2">
    <source>
        <dbReference type="ARBA" id="ARBA00023004"/>
    </source>
</evidence>
<proteinExistence type="predicted"/>
<dbReference type="AlphaFoldDB" id="A0A7J7I1H4"/>
<evidence type="ECO:0000256" key="3">
    <source>
        <dbReference type="SAM" id="Phobius"/>
    </source>
</evidence>
<dbReference type="SUPFAM" id="SSF48264">
    <property type="entry name" value="Cytochrome P450"/>
    <property type="match status" value="1"/>
</dbReference>